<dbReference type="Gene3D" id="3.30.1330.30">
    <property type="match status" value="1"/>
</dbReference>
<dbReference type="AlphaFoldDB" id="A0A1H9SYY2"/>
<evidence type="ECO:0000313" key="3">
    <source>
        <dbReference type="Proteomes" id="UP000182841"/>
    </source>
</evidence>
<evidence type="ECO:0008006" key="4">
    <source>
        <dbReference type="Google" id="ProtNLM"/>
    </source>
</evidence>
<organism evidence="2 3">
    <name type="scientific">Streptomyces qinglanensis</name>
    <dbReference type="NCBI Taxonomy" id="943816"/>
    <lineage>
        <taxon>Bacteria</taxon>
        <taxon>Bacillati</taxon>
        <taxon>Actinomycetota</taxon>
        <taxon>Actinomycetes</taxon>
        <taxon>Kitasatosporales</taxon>
        <taxon>Streptomycetaceae</taxon>
        <taxon>Streptomyces</taxon>
    </lineage>
</organism>
<dbReference type="Proteomes" id="UP000182841">
    <property type="component" value="Unassembled WGS sequence"/>
</dbReference>
<name>A0A1H9SYY2_9ACTN</name>
<dbReference type="InterPro" id="IPR040701">
    <property type="entry name" value="Bact_RF_family2"/>
</dbReference>
<evidence type="ECO:0000256" key="1">
    <source>
        <dbReference type="SAM" id="MobiDB-lite"/>
    </source>
</evidence>
<sequence length="371" mass="39161">MKLPMSDGEHPSRETHRPTETVVGHVMELDELKSVYAHEGPFVTVYLEGRAPGEDAEKQVRLRWQNLRERLEGEHADAGALDALEAALESGQFGEAQTNGRVLVAAAGDGVVLDESWDAALGGGDTAYAGRLPELGAHVREAAQAVRVLLVVTGQEDAELRRLVVAAEHEPDEVAREEVRGGAVESPHHVREGALAHRRIQRRADEAVRQNAKEISAAVGAAVAEFPPDILVLAGEVQGRTAVREQLSGDFAGLLEETDRGGRGDSGAETALLDEVLRIAAQHSTEAEAGHAARLEQAGANRLAAKGDPEVMKAAENGAVDTLLLEQGTDTKREALLLKTGARTGASVAVVQPGTGLPDGVGAVLRFPPEG</sequence>
<feature type="region of interest" description="Disordered" evidence="1">
    <location>
        <begin position="1"/>
        <end position="20"/>
    </location>
</feature>
<accession>A0A1H9SYY2</accession>
<dbReference type="EMBL" id="FOGO01000005">
    <property type="protein sequence ID" value="SER90078.1"/>
    <property type="molecule type" value="Genomic_DNA"/>
</dbReference>
<keyword evidence="3" id="KW-1185">Reference proteome</keyword>
<dbReference type="InterPro" id="IPR029064">
    <property type="entry name" value="Ribosomal_eL30-like_sf"/>
</dbReference>
<dbReference type="STRING" id="943816.AN217_12840"/>
<reference evidence="3" key="1">
    <citation type="submission" date="2016-10" db="EMBL/GenBank/DDBJ databases">
        <authorList>
            <person name="Varghese N."/>
            <person name="Submissions S."/>
        </authorList>
    </citation>
    <scope>NUCLEOTIDE SEQUENCE [LARGE SCALE GENOMIC DNA]</scope>
    <source>
        <strain evidence="3">CGMCC 4.6825</strain>
    </source>
</reference>
<feature type="compositionally biased region" description="Basic and acidic residues" evidence="1">
    <location>
        <begin position="7"/>
        <end position="19"/>
    </location>
</feature>
<proteinExistence type="predicted"/>
<gene>
    <name evidence="2" type="ORF">SAMN05421870_105205</name>
</gene>
<protein>
    <recommendedName>
        <fullName evidence="4">Peptide chain release factor 1</fullName>
    </recommendedName>
</protein>
<evidence type="ECO:0000313" key="2">
    <source>
        <dbReference type="EMBL" id="SER90078.1"/>
    </source>
</evidence>
<dbReference type="Pfam" id="PF18844">
    <property type="entry name" value="baeRF_family2"/>
    <property type="match status" value="1"/>
</dbReference>